<evidence type="ECO:0000256" key="9">
    <source>
        <dbReference type="ARBA" id="ARBA00023157"/>
    </source>
</evidence>
<reference evidence="14 15" key="1">
    <citation type="submission" date="2023-09" db="EMBL/GenBank/DDBJ databases">
        <title>Nesidiocoris tenuis whole genome shotgun sequence.</title>
        <authorList>
            <person name="Shibata T."/>
            <person name="Shimoda M."/>
            <person name="Kobayashi T."/>
            <person name="Uehara T."/>
        </authorList>
    </citation>
    <scope>NUCLEOTIDE SEQUENCE [LARGE SCALE GENOMIC DNA]</scope>
    <source>
        <strain evidence="14 15">Japan</strain>
    </source>
</reference>
<dbReference type="PANTHER" id="PTHR11923">
    <property type="entry name" value="SCAVENGER RECEPTOR CLASS B TYPE-1 SR-B1"/>
    <property type="match status" value="1"/>
</dbReference>
<dbReference type="PANTHER" id="PTHR11923:SF69">
    <property type="entry name" value="SENSORY NEURON MEMBRANE PROTEIN 1"/>
    <property type="match status" value="1"/>
</dbReference>
<keyword evidence="8 13" id="KW-0472">Membrane</keyword>
<evidence type="ECO:0000256" key="12">
    <source>
        <dbReference type="SAM" id="MobiDB-lite"/>
    </source>
</evidence>
<keyword evidence="6" id="KW-0552">Olfaction</keyword>
<evidence type="ECO:0000256" key="7">
    <source>
        <dbReference type="ARBA" id="ARBA00022989"/>
    </source>
</evidence>
<keyword evidence="15" id="KW-1185">Reference proteome</keyword>
<feature type="transmembrane region" description="Helical" evidence="13">
    <location>
        <begin position="63"/>
        <end position="83"/>
    </location>
</feature>
<evidence type="ECO:0000256" key="6">
    <source>
        <dbReference type="ARBA" id="ARBA00022725"/>
    </source>
</evidence>
<evidence type="ECO:0000256" key="4">
    <source>
        <dbReference type="ARBA" id="ARBA00022606"/>
    </source>
</evidence>
<sequence>MPSSSLRTDSKAASEYPRASVAMVSQSKKGSRANSPVFTNFMERMKEMPTKVKQAPPKKFGKVGAAMVVGGVGFGWVVFPYILSFAINQMVHLDPGGEVHDIWKDLPQSLDFSFYIFNVTNPYEVQKGAKPVLQEIGPYRYIEWKKKVDLLDNPDEDEITYSNLNIWYFQPEKSYPLTGDEVVTIPHLPLMSMLLVAETDFPPAMLTLVNAAIPKIYGKMDTVFLQIKVKDFLFDGFPIDCTAKDLIGRTVCVAVKANSRPLVKDGKNKYLFSVLGAKNNTPEYARITVKKGTRSSYDIGKVMKINGKPYNTMWKDECNIFEGTDASIFPPFRTPDNTSIVTYSPDICRSIRGTYEGEGEYNGVRGHKYNVDLGDMKNNPKDACYCVKKCYKKGTVDLTKCQGAPLIGTLPHFYLADESYLDGVVGLRPNKDKHEIIFVMEPITGVPLQARKRFQFNVDMHPIQFVNLTKNLRPTLFPVLWLEESLDLGPEIMGFLQARLLTNLTLVDIVKWSLIVIGSGVGIAGIAKHQMEKNEKKKHERGESVSPAASVANSQRQLIGQSDEFLRSESDYSVKSSEIMMDPSRLKGSGKGVPIVPHPHIPTPPEIQTLERSLFGKLEPESESGIPPVEVTQSRLSAMASGDVMKEKPTEQSKSRPTSDKSGKKK</sequence>
<evidence type="ECO:0000313" key="14">
    <source>
        <dbReference type="EMBL" id="BES93072.1"/>
    </source>
</evidence>
<dbReference type="Proteomes" id="UP001307889">
    <property type="component" value="Chromosome 4"/>
</dbReference>
<keyword evidence="3" id="KW-1003">Cell membrane</keyword>
<name>A0ABN7ALF3_9HEMI</name>
<gene>
    <name evidence="14" type="ORF">NTJ_05881</name>
</gene>
<keyword evidence="7 13" id="KW-1133">Transmembrane helix</keyword>
<proteinExistence type="inferred from homology"/>
<evidence type="ECO:0000256" key="11">
    <source>
        <dbReference type="ARBA" id="ARBA00023180"/>
    </source>
</evidence>
<keyword evidence="4" id="KW-0716">Sensory transduction</keyword>
<keyword evidence="5 13" id="KW-0812">Transmembrane</keyword>
<evidence type="ECO:0000256" key="1">
    <source>
        <dbReference type="ARBA" id="ARBA00004651"/>
    </source>
</evidence>
<dbReference type="PRINTS" id="PR01609">
    <property type="entry name" value="CD36FAMILY"/>
</dbReference>
<accession>A0ABN7ALF3</accession>
<dbReference type="InterPro" id="IPR002159">
    <property type="entry name" value="CD36_fam"/>
</dbReference>
<protein>
    <submittedName>
        <fullName evidence="14">Sensory neuron membrane protein 1</fullName>
    </submittedName>
</protein>
<keyword evidence="9" id="KW-1015">Disulfide bond</keyword>
<evidence type="ECO:0000256" key="13">
    <source>
        <dbReference type="SAM" id="Phobius"/>
    </source>
</evidence>
<feature type="compositionally biased region" description="Basic and acidic residues" evidence="12">
    <location>
        <begin position="644"/>
        <end position="666"/>
    </location>
</feature>
<evidence type="ECO:0000313" key="15">
    <source>
        <dbReference type="Proteomes" id="UP001307889"/>
    </source>
</evidence>
<evidence type="ECO:0000256" key="10">
    <source>
        <dbReference type="ARBA" id="ARBA00023170"/>
    </source>
</evidence>
<dbReference type="Pfam" id="PF01130">
    <property type="entry name" value="CD36"/>
    <property type="match status" value="1"/>
</dbReference>
<keyword evidence="11" id="KW-0325">Glycoprotein</keyword>
<evidence type="ECO:0000256" key="8">
    <source>
        <dbReference type="ARBA" id="ARBA00023136"/>
    </source>
</evidence>
<feature type="compositionally biased region" description="Pro residues" evidence="12">
    <location>
        <begin position="596"/>
        <end position="605"/>
    </location>
</feature>
<feature type="compositionally biased region" description="Basic and acidic residues" evidence="12">
    <location>
        <begin position="532"/>
        <end position="543"/>
    </location>
</feature>
<organism evidence="14 15">
    <name type="scientific">Nesidiocoris tenuis</name>
    <dbReference type="NCBI Taxonomy" id="355587"/>
    <lineage>
        <taxon>Eukaryota</taxon>
        <taxon>Metazoa</taxon>
        <taxon>Ecdysozoa</taxon>
        <taxon>Arthropoda</taxon>
        <taxon>Hexapoda</taxon>
        <taxon>Insecta</taxon>
        <taxon>Pterygota</taxon>
        <taxon>Neoptera</taxon>
        <taxon>Paraneoptera</taxon>
        <taxon>Hemiptera</taxon>
        <taxon>Heteroptera</taxon>
        <taxon>Panheteroptera</taxon>
        <taxon>Cimicomorpha</taxon>
        <taxon>Miridae</taxon>
        <taxon>Dicyphina</taxon>
        <taxon>Nesidiocoris</taxon>
    </lineage>
</organism>
<comment type="similarity">
    <text evidence="2">Belongs to the CD36 family.</text>
</comment>
<evidence type="ECO:0000256" key="5">
    <source>
        <dbReference type="ARBA" id="ARBA00022692"/>
    </source>
</evidence>
<feature type="region of interest" description="Disordered" evidence="12">
    <location>
        <begin position="532"/>
        <end position="555"/>
    </location>
</feature>
<feature type="region of interest" description="Disordered" evidence="12">
    <location>
        <begin position="578"/>
        <end position="666"/>
    </location>
</feature>
<evidence type="ECO:0000256" key="3">
    <source>
        <dbReference type="ARBA" id="ARBA00022475"/>
    </source>
</evidence>
<keyword evidence="10" id="KW-0675">Receptor</keyword>
<comment type="subcellular location">
    <subcellularLocation>
        <location evidence="1">Cell membrane</location>
        <topology evidence="1">Multi-pass membrane protein</topology>
    </subcellularLocation>
</comment>
<dbReference type="EMBL" id="AP028912">
    <property type="protein sequence ID" value="BES93072.1"/>
    <property type="molecule type" value="Genomic_DNA"/>
</dbReference>
<evidence type="ECO:0000256" key="2">
    <source>
        <dbReference type="ARBA" id="ARBA00010532"/>
    </source>
</evidence>